<proteinExistence type="predicted"/>
<dbReference type="InterPro" id="IPR016181">
    <property type="entry name" value="Acyl_CoA_acyltransferase"/>
</dbReference>
<evidence type="ECO:0000313" key="3">
    <source>
        <dbReference type="Proteomes" id="UP000824179"/>
    </source>
</evidence>
<feature type="domain" description="N-acetyltransferase" evidence="1">
    <location>
        <begin position="2"/>
        <end position="206"/>
    </location>
</feature>
<evidence type="ECO:0000259" key="1">
    <source>
        <dbReference type="PROSITE" id="PS51186"/>
    </source>
</evidence>
<dbReference type="PROSITE" id="PS51186">
    <property type="entry name" value="GNAT"/>
    <property type="match status" value="1"/>
</dbReference>
<reference evidence="2" key="1">
    <citation type="submission" date="2020-10" db="EMBL/GenBank/DDBJ databases">
        <authorList>
            <person name="Gilroy R."/>
        </authorList>
    </citation>
    <scope>NUCLEOTIDE SEQUENCE</scope>
    <source>
        <strain evidence="2">ChiW25-3613</strain>
    </source>
</reference>
<accession>A0A9D1AFY4</accession>
<name>A0A9D1AFY4_9FIRM</name>
<organism evidence="2 3">
    <name type="scientific">Candidatus Coproplasma stercoripullorum</name>
    <dbReference type="NCBI Taxonomy" id="2840751"/>
    <lineage>
        <taxon>Bacteria</taxon>
        <taxon>Bacillati</taxon>
        <taxon>Bacillota</taxon>
        <taxon>Clostridia</taxon>
        <taxon>Eubacteriales</taxon>
        <taxon>Candidatus Coproplasma</taxon>
    </lineage>
</organism>
<dbReference type="Proteomes" id="UP000824179">
    <property type="component" value="Unassembled WGS sequence"/>
</dbReference>
<dbReference type="InterPro" id="IPR000182">
    <property type="entry name" value="GNAT_dom"/>
</dbReference>
<dbReference type="Gene3D" id="3.40.630.30">
    <property type="match status" value="1"/>
</dbReference>
<comment type="caution">
    <text evidence="2">The sequence shown here is derived from an EMBL/GenBank/DDBJ whole genome shotgun (WGS) entry which is preliminary data.</text>
</comment>
<evidence type="ECO:0000313" key="2">
    <source>
        <dbReference type="EMBL" id="HIR39289.1"/>
    </source>
</evidence>
<dbReference type="SUPFAM" id="SSF55729">
    <property type="entry name" value="Acyl-CoA N-acyltransferases (Nat)"/>
    <property type="match status" value="1"/>
</dbReference>
<protein>
    <submittedName>
        <fullName evidence="2">GNAT family N-acetyltransferase</fullName>
    </submittedName>
</protein>
<dbReference type="AlphaFoldDB" id="A0A9D1AFY4"/>
<sequence>MFTVRKFEERDVPACAMCFYESFFDCPLTDNDRQFLRDYAQVLAEKCSFTYVAESNGQVVGFIMGHFKKDFNKALAKQHEVKPHYRVWLRCFFKFAFGGYRMSAPFKAQFDDFFRQAKENGKDTPLACDCELMALCSRKDFRKGLGTALWETFKARCADSGVKTVRVFTNTTATYTFYERRGFQFVWGKPYSFGGTGKSLVYEYKL</sequence>
<reference evidence="2" key="2">
    <citation type="journal article" date="2021" name="PeerJ">
        <title>Extensive microbial diversity within the chicken gut microbiome revealed by metagenomics and culture.</title>
        <authorList>
            <person name="Gilroy R."/>
            <person name="Ravi A."/>
            <person name="Getino M."/>
            <person name="Pursley I."/>
            <person name="Horton D.L."/>
            <person name="Alikhan N.F."/>
            <person name="Baker D."/>
            <person name="Gharbi K."/>
            <person name="Hall N."/>
            <person name="Watson M."/>
            <person name="Adriaenssens E.M."/>
            <person name="Foster-Nyarko E."/>
            <person name="Jarju S."/>
            <person name="Secka A."/>
            <person name="Antonio M."/>
            <person name="Oren A."/>
            <person name="Chaudhuri R.R."/>
            <person name="La Ragione R."/>
            <person name="Hildebrand F."/>
            <person name="Pallen M.J."/>
        </authorList>
    </citation>
    <scope>NUCLEOTIDE SEQUENCE</scope>
    <source>
        <strain evidence="2">ChiW25-3613</strain>
    </source>
</reference>
<dbReference type="GO" id="GO:0016747">
    <property type="term" value="F:acyltransferase activity, transferring groups other than amino-acyl groups"/>
    <property type="evidence" value="ECO:0007669"/>
    <property type="project" value="InterPro"/>
</dbReference>
<dbReference type="EMBL" id="DVHB01000051">
    <property type="protein sequence ID" value="HIR39289.1"/>
    <property type="molecule type" value="Genomic_DNA"/>
</dbReference>
<dbReference type="Pfam" id="PF13673">
    <property type="entry name" value="Acetyltransf_10"/>
    <property type="match status" value="1"/>
</dbReference>
<gene>
    <name evidence="2" type="ORF">IAB90_02800</name>
</gene>